<sequence>MVKKNEGNLKKAMNELLGIDGAEKRSEVQAGGAEERKEEAEPEREPDSPVSEEPEQRVQVPSAAGVDMASGRGTQVRAESFAMPVMDTPKMESVITSDVIIEGNVRSGSNLKILGEIVGDVACEGQITLTGNITGDVRASSLRFNSGNIQGNVTVVNDVTVEKQSHIKGDITAGSLIFNGSAEGNLMISQNMELRESSVVIGNVSADCVSMYNGARLKGLLDVGGSEK</sequence>
<dbReference type="PANTHER" id="PTHR35024:SF4">
    <property type="entry name" value="POLYMER-FORMING CYTOSKELETAL PROTEIN"/>
    <property type="match status" value="1"/>
</dbReference>
<dbReference type="AlphaFoldDB" id="A0A1E3A7F1"/>
<dbReference type="EMBL" id="MCGH01000003">
    <property type="protein sequence ID" value="ODM04638.1"/>
    <property type="molecule type" value="Genomic_DNA"/>
</dbReference>
<feature type="compositionally biased region" description="Basic and acidic residues" evidence="2">
    <location>
        <begin position="21"/>
        <end position="47"/>
    </location>
</feature>
<dbReference type="Proteomes" id="UP000094271">
    <property type="component" value="Unassembled WGS sequence"/>
</dbReference>
<name>A0A1E3A7F1_9FIRM</name>
<dbReference type="EMBL" id="MEHD01000035">
    <property type="protein sequence ID" value="ODR50558.1"/>
    <property type="molecule type" value="Genomic_DNA"/>
</dbReference>
<dbReference type="Pfam" id="PF04519">
    <property type="entry name" value="Bactofilin"/>
    <property type="match status" value="1"/>
</dbReference>
<dbReference type="InterPro" id="IPR007607">
    <property type="entry name" value="BacA/B"/>
</dbReference>
<dbReference type="OrthoDB" id="1651736at2"/>
<gene>
    <name evidence="4" type="ORF">BEI59_33565</name>
    <name evidence="3" type="ORF">BEI61_05447</name>
    <name evidence="5" type="ORF">BEI63_21770</name>
</gene>
<evidence type="ECO:0000313" key="4">
    <source>
        <dbReference type="EMBL" id="ODR38700.1"/>
    </source>
</evidence>
<dbReference type="Proteomes" id="UP000094067">
    <property type="component" value="Unassembled WGS sequence"/>
</dbReference>
<evidence type="ECO:0000313" key="7">
    <source>
        <dbReference type="Proteomes" id="UP000094271"/>
    </source>
</evidence>
<organism evidence="3 6">
    <name type="scientific">Eisenbergiella tayi</name>
    <dbReference type="NCBI Taxonomy" id="1432052"/>
    <lineage>
        <taxon>Bacteria</taxon>
        <taxon>Bacillati</taxon>
        <taxon>Bacillota</taxon>
        <taxon>Clostridia</taxon>
        <taxon>Lachnospirales</taxon>
        <taxon>Lachnospiraceae</taxon>
        <taxon>Eisenbergiella</taxon>
    </lineage>
</organism>
<evidence type="ECO:0000313" key="3">
    <source>
        <dbReference type="EMBL" id="ODM04638.1"/>
    </source>
</evidence>
<feature type="compositionally biased region" description="Basic and acidic residues" evidence="2">
    <location>
        <begin position="1"/>
        <end position="13"/>
    </location>
</feature>
<dbReference type="EMBL" id="MEHA01000044">
    <property type="protein sequence ID" value="ODR38700.1"/>
    <property type="molecule type" value="Genomic_DNA"/>
</dbReference>
<dbReference type="RefSeq" id="WP_069154728.1">
    <property type="nucleotide sequence ID" value="NZ_JAQCZP010000060.1"/>
</dbReference>
<reference evidence="5 8" key="2">
    <citation type="submission" date="2016-08" db="EMBL/GenBank/DDBJ databases">
        <title>Characterization of Isolates of Eisenbergiella tayi Derived from Blood Cultures, Using Whole Genome Sequencing.</title>
        <authorList>
            <person name="Bernier A.-M."/>
            <person name="Burdz T."/>
            <person name="Wiebe D."/>
            <person name="Bernard K."/>
        </authorList>
    </citation>
    <scope>NUCLEOTIDE SEQUENCE [LARGE SCALE GENOMIC DNA]</scope>
    <source>
        <strain evidence="5 8">NML120146</strain>
    </source>
</reference>
<evidence type="ECO:0000313" key="5">
    <source>
        <dbReference type="EMBL" id="ODR50558.1"/>
    </source>
</evidence>
<protein>
    <submittedName>
        <fullName evidence="3">Polymer-forming cytoskeletal</fullName>
    </submittedName>
</protein>
<feature type="region of interest" description="Disordered" evidence="2">
    <location>
        <begin position="1"/>
        <end position="73"/>
    </location>
</feature>
<evidence type="ECO:0000313" key="6">
    <source>
        <dbReference type="Proteomes" id="UP000094067"/>
    </source>
</evidence>
<accession>A0A1E3A7F1</accession>
<dbReference type="PANTHER" id="PTHR35024">
    <property type="entry name" value="HYPOTHETICAL CYTOSOLIC PROTEIN"/>
    <property type="match status" value="1"/>
</dbReference>
<proteinExistence type="inferred from homology"/>
<reference evidence="3 6" key="1">
    <citation type="submission" date="2016-07" db="EMBL/GenBank/DDBJ databases">
        <title>Characterization of isolates of Eisenbergiella tayi derived from blood cultures, using whole genome sequencing.</title>
        <authorList>
            <person name="Burdz T."/>
            <person name="Wiebe D."/>
            <person name="Huynh C."/>
            <person name="Bernard K."/>
        </authorList>
    </citation>
    <scope>NUCLEOTIDE SEQUENCE [LARGE SCALE GENOMIC DNA]</scope>
    <source>
        <strain evidence="3 6">NML 110608</strain>
    </source>
</reference>
<keyword evidence="8" id="KW-1185">Reference proteome</keyword>
<evidence type="ECO:0000256" key="2">
    <source>
        <dbReference type="SAM" id="MobiDB-lite"/>
    </source>
</evidence>
<dbReference type="Proteomes" id="UP000094869">
    <property type="component" value="Unassembled WGS sequence"/>
</dbReference>
<reference evidence="4 7" key="3">
    <citation type="submission" date="2016-08" db="EMBL/GenBank/DDBJ databases">
        <authorList>
            <person name="Seilhamer J.J."/>
        </authorList>
    </citation>
    <scope>NUCLEOTIDE SEQUENCE [LARGE SCALE GENOMIC DNA]</scope>
    <source>
        <strain evidence="4 7">NML150140-1</strain>
    </source>
</reference>
<evidence type="ECO:0000256" key="1">
    <source>
        <dbReference type="ARBA" id="ARBA00044755"/>
    </source>
</evidence>
<comment type="similarity">
    <text evidence="1">Belongs to the bactofilin family.</text>
</comment>
<comment type="caution">
    <text evidence="3">The sequence shown here is derived from an EMBL/GenBank/DDBJ whole genome shotgun (WGS) entry which is preliminary data.</text>
</comment>
<evidence type="ECO:0000313" key="8">
    <source>
        <dbReference type="Proteomes" id="UP000094869"/>
    </source>
</evidence>